<evidence type="ECO:0000259" key="2">
    <source>
        <dbReference type="PROSITE" id="PS50112"/>
    </source>
</evidence>
<dbReference type="Gene3D" id="3.30.450.40">
    <property type="match status" value="1"/>
</dbReference>
<dbReference type="InterPro" id="IPR000700">
    <property type="entry name" value="PAS-assoc_C"/>
</dbReference>
<dbReference type="InterPro" id="IPR029016">
    <property type="entry name" value="GAF-like_dom_sf"/>
</dbReference>
<name>Q1JW86_DESA6</name>
<dbReference type="EMBL" id="AAEW02000024">
    <property type="protein sequence ID" value="EAT14482.1"/>
    <property type="molecule type" value="Genomic_DNA"/>
</dbReference>
<proteinExistence type="predicted"/>
<dbReference type="NCBIfam" id="TIGR00229">
    <property type="entry name" value="sensory_box"/>
    <property type="match status" value="1"/>
</dbReference>
<dbReference type="InterPro" id="IPR003018">
    <property type="entry name" value="GAF"/>
</dbReference>
<dbReference type="Pfam" id="PF13185">
    <property type="entry name" value="GAF_2"/>
    <property type="match status" value="1"/>
</dbReference>
<dbReference type="Proteomes" id="UP000005695">
    <property type="component" value="Unassembled WGS sequence"/>
</dbReference>
<dbReference type="InterPro" id="IPR000014">
    <property type="entry name" value="PAS"/>
</dbReference>
<feature type="domain" description="PAC" evidence="3">
    <location>
        <begin position="414"/>
        <end position="466"/>
    </location>
</feature>
<dbReference type="SUPFAM" id="SSF55781">
    <property type="entry name" value="GAF domain-like"/>
    <property type="match status" value="1"/>
</dbReference>
<keyword evidence="1" id="KW-0812">Transmembrane</keyword>
<dbReference type="Pfam" id="PF05228">
    <property type="entry name" value="CHASE4"/>
    <property type="match status" value="1"/>
</dbReference>
<evidence type="ECO:0000256" key="1">
    <source>
        <dbReference type="SAM" id="Phobius"/>
    </source>
</evidence>
<dbReference type="AlphaFoldDB" id="Q1JW86"/>
<keyword evidence="5" id="KW-1185">Reference proteome</keyword>
<dbReference type="Gene3D" id="3.30.450.20">
    <property type="entry name" value="PAS domain"/>
    <property type="match status" value="1"/>
</dbReference>
<evidence type="ECO:0000313" key="4">
    <source>
        <dbReference type="EMBL" id="EAT14482.1"/>
    </source>
</evidence>
<dbReference type="SUPFAM" id="SSF55785">
    <property type="entry name" value="PYP-like sensor domain (PAS domain)"/>
    <property type="match status" value="1"/>
</dbReference>
<comment type="caution">
    <text evidence="4">The sequence shown here is derived from an EMBL/GenBank/DDBJ whole genome shotgun (WGS) entry which is preliminary data.</text>
</comment>
<evidence type="ECO:0000313" key="5">
    <source>
        <dbReference type="Proteomes" id="UP000005695"/>
    </source>
</evidence>
<feature type="domain" description="PAS" evidence="2">
    <location>
        <begin position="343"/>
        <end position="392"/>
    </location>
</feature>
<dbReference type="InterPro" id="IPR035965">
    <property type="entry name" value="PAS-like_dom_sf"/>
</dbReference>
<dbReference type="PROSITE" id="PS50112">
    <property type="entry name" value="PAS"/>
    <property type="match status" value="1"/>
</dbReference>
<reference evidence="4" key="1">
    <citation type="submission" date="2006-05" db="EMBL/GenBank/DDBJ databases">
        <title>Annotation of the draft genome assembly of Desulfuromonas acetoxidans DSM 684.</title>
        <authorList>
            <consortium name="US DOE Joint Genome Institute (JGI-ORNL)"/>
            <person name="Larimer F."/>
            <person name="Land M."/>
            <person name="Hauser L."/>
        </authorList>
    </citation>
    <scope>NUCLEOTIDE SEQUENCE [LARGE SCALE GENOMIC DNA]</scope>
    <source>
        <strain evidence="4">DSM 684</strain>
    </source>
</reference>
<evidence type="ECO:0000259" key="3">
    <source>
        <dbReference type="PROSITE" id="PS50113"/>
    </source>
</evidence>
<sequence>MRLPLRLTVFFASVVALFVLFWYVAIVPYYIRLEEREARYSATVVKLAFEREIASLKQLVIGFAAGLGTQASHANNPQFWQEFFTRDMLTEGQLAAVAVLGPDGRCQFSLFADSTMEDPVGSLSSKINDGGLKEIRNYRSPLAGYFADKQSWYLISGTDIVSPSQELPDRRYSLLFFRAVDKAFVYKLSRQFRFEFKLKYPVDSTGPHPEHLSPSQPVVVERGSADFLHVFFKLEDVSEQDTALVQIIFPREYIFQLRQGSLMRLTFFGAVFFVMAIVLMLIVRASVKKPFKDLSTVIHHLRKENKVRLPTADFEGREVVSLVSEFNLLLDDLEQSKIHQFCSEQKSDLIQRVVPSAIFTVNVDKVVTSWNRCAERLTGYRADEMIGNECFLFAEKPCQENCGLFDDTVPKPIMARECTIRRKDGKLIEISKNVDFLKDTQGRVIGGIECFEDISDRKSSEQALQWELALNIRLASLSRSIIHAPSNVEKIADELLDHARNLTNSPHGFVAMRRADGPQRFLAQTPLFSEYLQSRQSSDSFVSENRHSLLNCVYHYRDHVCFNDLDSLEVVSFVEGANEKINHFLALPIFDGDEHLFGQLALANKSGGYTDHDRQAVEQLVELFTVVLLD</sequence>
<dbReference type="CDD" id="cd00130">
    <property type="entry name" value="PAS"/>
    <property type="match status" value="1"/>
</dbReference>
<feature type="transmembrane region" description="Helical" evidence="1">
    <location>
        <begin position="6"/>
        <end position="31"/>
    </location>
</feature>
<keyword evidence="1" id="KW-1133">Transmembrane helix</keyword>
<reference evidence="4" key="2">
    <citation type="submission" date="2006-05" db="EMBL/GenBank/DDBJ databases">
        <title>Sequencing of the draft genome and assembly of Desulfuromonas acetoxidans DSM 684.</title>
        <authorList>
            <consortium name="US DOE Joint Genome Institute (JGI-PGF)"/>
            <person name="Copeland A."/>
            <person name="Lucas S."/>
            <person name="Lapidus A."/>
            <person name="Barry K."/>
            <person name="Detter J.C."/>
            <person name="Glavina del Rio T."/>
            <person name="Hammon N."/>
            <person name="Israni S."/>
            <person name="Dalin E."/>
            <person name="Tice H."/>
            <person name="Bruce D."/>
            <person name="Pitluck S."/>
            <person name="Richardson P."/>
        </authorList>
    </citation>
    <scope>NUCLEOTIDE SEQUENCE [LARGE SCALE GENOMIC DNA]</scope>
    <source>
        <strain evidence="4">DSM 684</strain>
    </source>
</reference>
<protein>
    <submittedName>
        <fullName evidence="4">PAS/PAC sensor protein</fullName>
    </submittedName>
</protein>
<organism evidence="4 5">
    <name type="scientific">Desulfuromonas acetoxidans (strain DSM 684 / 11070)</name>
    <dbReference type="NCBI Taxonomy" id="281689"/>
    <lineage>
        <taxon>Bacteria</taxon>
        <taxon>Pseudomonadati</taxon>
        <taxon>Thermodesulfobacteriota</taxon>
        <taxon>Desulfuromonadia</taxon>
        <taxon>Desulfuromonadales</taxon>
        <taxon>Desulfuromonadaceae</taxon>
        <taxon>Desulfuromonas</taxon>
    </lineage>
</organism>
<feature type="transmembrane region" description="Helical" evidence="1">
    <location>
        <begin position="265"/>
        <end position="287"/>
    </location>
</feature>
<dbReference type="InterPro" id="IPR007892">
    <property type="entry name" value="CHASE4"/>
</dbReference>
<dbReference type="Pfam" id="PF13426">
    <property type="entry name" value="PAS_9"/>
    <property type="match status" value="1"/>
</dbReference>
<accession>Q1JW86</accession>
<gene>
    <name evidence="4" type="ORF">Dace_0272</name>
</gene>
<keyword evidence="1" id="KW-0472">Membrane</keyword>
<dbReference type="PROSITE" id="PS50113">
    <property type="entry name" value="PAC"/>
    <property type="match status" value="1"/>
</dbReference>